<protein>
    <submittedName>
        <fullName evidence="1">Uncharacterized protein</fullName>
    </submittedName>
</protein>
<name>A0ACC4BQ54_POPAL</name>
<reference evidence="1 2" key="1">
    <citation type="journal article" date="2024" name="Plant Biotechnol. J.">
        <title>Genome and CRISPR/Cas9 system of a widespread forest tree (Populus alba) in the world.</title>
        <authorList>
            <person name="Liu Y.J."/>
            <person name="Jiang P.F."/>
            <person name="Han X.M."/>
            <person name="Li X.Y."/>
            <person name="Wang H.M."/>
            <person name="Wang Y.J."/>
            <person name="Wang X.X."/>
            <person name="Zeng Q.Y."/>
        </authorList>
    </citation>
    <scope>NUCLEOTIDE SEQUENCE [LARGE SCALE GENOMIC DNA]</scope>
    <source>
        <strain evidence="2">cv. PAL-ZL1</strain>
    </source>
</reference>
<comment type="caution">
    <text evidence="1">The sequence shown here is derived from an EMBL/GenBank/DDBJ whole genome shotgun (WGS) entry which is preliminary data.</text>
</comment>
<accession>A0ACC4BQ54</accession>
<evidence type="ECO:0000313" key="1">
    <source>
        <dbReference type="EMBL" id="KAL3580023.1"/>
    </source>
</evidence>
<sequence>MIGTPRNGDGLSIGTSGLGVGASGQMTAAQKMMAKMGWKEGQGLGKQEQGITTPLMAKKTDRRAGVIVNASEKKVKSVNFNGTPPTRVLLLRQQGCEQEVHEAEKGPSDEFKNECIMRLSWALVHSRQTEDVHRGIAMLESSLDSTTSPLKLREKLYLLAVGYYRSGDYSRSRELVEDCLKIEPEWRQAQSLKKAIEDRIKKDGVIGIGIAATAVGLVAGGIAAAFAHLVNNSFSFQTEAGIMRFGICHIAYVFFALMMMMSISANTIRLISGGNENKLAVARRLAVKVEINDYQEPGASTKHLPPPPAICFAGNLGPRSMFRENGDALSAVNPRKSLTTVVKDNQDHGLHARVKYKDGMEDSFDVDYP</sequence>
<keyword evidence="2" id="KW-1185">Reference proteome</keyword>
<dbReference type="Proteomes" id="UP000309997">
    <property type="component" value="Unassembled WGS sequence"/>
</dbReference>
<organism evidence="1 2">
    <name type="scientific">Populus alba</name>
    <name type="common">White poplar</name>
    <dbReference type="NCBI Taxonomy" id="43335"/>
    <lineage>
        <taxon>Eukaryota</taxon>
        <taxon>Viridiplantae</taxon>
        <taxon>Streptophyta</taxon>
        <taxon>Embryophyta</taxon>
        <taxon>Tracheophyta</taxon>
        <taxon>Spermatophyta</taxon>
        <taxon>Magnoliopsida</taxon>
        <taxon>eudicotyledons</taxon>
        <taxon>Gunneridae</taxon>
        <taxon>Pentapetalae</taxon>
        <taxon>rosids</taxon>
        <taxon>fabids</taxon>
        <taxon>Malpighiales</taxon>
        <taxon>Salicaceae</taxon>
        <taxon>Saliceae</taxon>
        <taxon>Populus</taxon>
    </lineage>
</organism>
<evidence type="ECO:0000313" key="2">
    <source>
        <dbReference type="Proteomes" id="UP000309997"/>
    </source>
</evidence>
<gene>
    <name evidence="1" type="ORF">D5086_017858</name>
</gene>
<proteinExistence type="predicted"/>
<dbReference type="EMBL" id="RCHU02000009">
    <property type="protein sequence ID" value="KAL3580023.1"/>
    <property type="molecule type" value="Genomic_DNA"/>
</dbReference>